<dbReference type="PANTHER" id="PTHR43739">
    <property type="entry name" value="XYLOGLUCANASE (EUROFUNG)"/>
    <property type="match status" value="1"/>
</dbReference>
<dbReference type="InterPro" id="IPR031778">
    <property type="entry name" value="Sortilin_N"/>
</dbReference>
<keyword evidence="1" id="KW-0677">Repeat</keyword>
<evidence type="ECO:0000256" key="1">
    <source>
        <dbReference type="ARBA" id="ARBA00022737"/>
    </source>
</evidence>
<accession>E6PF57</accession>
<protein>
    <recommendedName>
        <fullName evidence="2">Sortilin N-terminal domain-containing protein</fullName>
    </recommendedName>
</protein>
<dbReference type="AlphaFoldDB" id="E6PF57"/>
<gene>
    <name evidence="3" type="ORF">CARN1_0268</name>
</gene>
<feature type="domain" description="Sortilin N-terminal" evidence="2">
    <location>
        <begin position="633"/>
        <end position="715"/>
    </location>
</feature>
<dbReference type="Pfam" id="PF15902">
    <property type="entry name" value="Sortilin-Vps10"/>
    <property type="match status" value="2"/>
</dbReference>
<dbReference type="EMBL" id="CABL01000005">
    <property type="protein sequence ID" value="CBH75093.1"/>
    <property type="molecule type" value="Genomic_DNA"/>
</dbReference>
<proteinExistence type="predicted"/>
<organism evidence="3">
    <name type="scientific">mine drainage metagenome</name>
    <dbReference type="NCBI Taxonomy" id="410659"/>
    <lineage>
        <taxon>unclassified sequences</taxon>
        <taxon>metagenomes</taxon>
        <taxon>ecological metagenomes</taxon>
    </lineage>
</organism>
<dbReference type="InterPro" id="IPR015943">
    <property type="entry name" value="WD40/YVTN_repeat-like_dom_sf"/>
</dbReference>
<reference evidence="3" key="1">
    <citation type="submission" date="2009-10" db="EMBL/GenBank/DDBJ databases">
        <title>Diversity of trophic interactions inside an arsenic-rich microbial ecosystem.</title>
        <authorList>
            <person name="Bertin P.N."/>
            <person name="Heinrich-Salmeron A."/>
            <person name="Pelletier E."/>
            <person name="Goulhen-Chollet F."/>
            <person name="Arsene-Ploetze F."/>
            <person name="Gallien S."/>
            <person name="Calteau A."/>
            <person name="Vallenet D."/>
            <person name="Casiot C."/>
            <person name="Chane-Woon-Ming B."/>
            <person name="Giloteaux L."/>
            <person name="Barakat M."/>
            <person name="Bonnefoy V."/>
            <person name="Bruneel O."/>
            <person name="Chandler M."/>
            <person name="Cleiss J."/>
            <person name="Duran R."/>
            <person name="Elbaz-Poulichet F."/>
            <person name="Fonknechten N."/>
            <person name="Lauga B."/>
            <person name="Mornico D."/>
            <person name="Ortet P."/>
            <person name="Schaeffer C."/>
            <person name="Siguier P."/>
            <person name="Alexander Thil Smith A."/>
            <person name="Van Dorsselaer A."/>
            <person name="Weissenbach J."/>
            <person name="Medigue C."/>
            <person name="Le Paslier D."/>
        </authorList>
    </citation>
    <scope>NUCLEOTIDE SEQUENCE</scope>
</reference>
<dbReference type="SUPFAM" id="SSF50939">
    <property type="entry name" value="Sialidases"/>
    <property type="match status" value="1"/>
</dbReference>
<dbReference type="SUPFAM" id="SSF110296">
    <property type="entry name" value="Oligoxyloglucan reducing end-specific cellobiohydrolase"/>
    <property type="match status" value="1"/>
</dbReference>
<dbReference type="CDD" id="cd15482">
    <property type="entry name" value="Sialidase_non-viral"/>
    <property type="match status" value="1"/>
</dbReference>
<sequence>MKIRFLALGALLAAGSFLPAAAATAPYAHMKWREIGPAIAGGRVSSVAGTAQNADLYVIGTAGGGVWKSVNGGATWKPIFTKEPTGAIGAVAIDPNDQNVLWVGTGESNPRNDVSFGTGLYKSTNGGKTWARVGLTLTRHISRIAIDPKNPQHVVVGASGDPFADSVHRGVYVTFDGGKTWTKSLYIGPSSGASDIAMDPADPNIVYAGMWQFRRKPWTFHSGGPQDGIYKSTDGGKSWTKLVGNGLPAGYEGRIGLAIAPSDPARVYALIEAKGGILWRSDDAGAHWRMMTDNTLVDQRPFYFTHIAVDPKNANRVFGVSEMLSVSTDGGKKFKRIAKGVHVDYHAIWIAPNNGKRIIVGEDGGYALTLDGGKAWSFARNLPIGQVYHVGLSNGNPYLVCGGWQDNSGWCGPENSRDPQGIKNRRWFQVVGGDGMWAVPDPSDSNFVVADLEDGYVNIFNRRARLFRFINPYFEPGLSIFDLNKRPYRFNWDSPIAFAPWNGHILWYGGNVVFQSTDRGQTWQPISPDLTRNIKAHQMPAGGPLAHDVSGAEYSDTILDIEGSSAAKGEIWVGTDDGLVQLTRDGGKHWSDVTPKGAPEFARVETVAPSALDPATAYASFDDHRMGDYAPYLYVTHDYGKSWKKIVNGLPADIYTRTIRPDIHNKNLVFAGNEEGIFISFNGGSSWKPFSLNVPAVSVRDIRIQPTFDDLVIGTHGRAIWILDDIAALQNLPAAQARGAMLFPVRTAYEYIMHSNDENLYTRYAAKNPPYGAIFDFYQKAPQKKAPVVQVLDSQGHVIRTISGSIKIGKKKIPLVSNKAGINRVIWDFHENGVTRWMGAARKQYRGPKEGLTALPGRYTARITLDGRTFTQSFSVKPDPQTPYTLAQMRAGYRIGKHFLNMSGKINAVLDALDAQKIALKKAYASARSADNAPRLAAISAAMKRRDAIFATFTANYQNDEDSIQRPGALREAVPGGFFLGANSPPTASLLAYRRHLDVRFAAALDAYHRYLATVIKPLGLQIK</sequence>
<dbReference type="GO" id="GO:0010411">
    <property type="term" value="P:xyloglucan metabolic process"/>
    <property type="evidence" value="ECO:0007669"/>
    <property type="project" value="TreeGrafter"/>
</dbReference>
<dbReference type="InterPro" id="IPR036278">
    <property type="entry name" value="Sialidase_sf"/>
</dbReference>
<dbReference type="PANTHER" id="PTHR43739:SF5">
    <property type="entry name" value="EXO-ALPHA-SIALIDASE"/>
    <property type="match status" value="1"/>
</dbReference>
<comment type="caution">
    <text evidence="3">The sequence shown here is derived from an EMBL/GenBank/DDBJ whole genome shotgun (WGS) entry which is preliminary data.</text>
</comment>
<evidence type="ECO:0000259" key="2">
    <source>
        <dbReference type="Pfam" id="PF15902"/>
    </source>
</evidence>
<dbReference type="InterPro" id="IPR052025">
    <property type="entry name" value="Xyloglucanase_GH74"/>
</dbReference>
<name>E6PF57_9ZZZZ</name>
<dbReference type="Gene3D" id="2.130.10.10">
    <property type="entry name" value="YVTN repeat-like/Quinoprotein amine dehydrogenase"/>
    <property type="match status" value="4"/>
</dbReference>
<feature type="domain" description="Sortilin N-terminal" evidence="2">
    <location>
        <begin position="120"/>
        <end position="242"/>
    </location>
</feature>
<evidence type="ECO:0000313" key="3">
    <source>
        <dbReference type="EMBL" id="CBH75093.1"/>
    </source>
</evidence>